<keyword evidence="1" id="KW-0812">Transmembrane</keyword>
<name>A0ABR3WBK6_9PEZI</name>
<proteinExistence type="predicted"/>
<organism evidence="2 3">
    <name type="scientific">Diaporthe australafricana</name>
    <dbReference type="NCBI Taxonomy" id="127596"/>
    <lineage>
        <taxon>Eukaryota</taxon>
        <taxon>Fungi</taxon>
        <taxon>Dikarya</taxon>
        <taxon>Ascomycota</taxon>
        <taxon>Pezizomycotina</taxon>
        <taxon>Sordariomycetes</taxon>
        <taxon>Sordariomycetidae</taxon>
        <taxon>Diaporthales</taxon>
        <taxon>Diaporthaceae</taxon>
        <taxon>Diaporthe</taxon>
    </lineage>
</organism>
<dbReference type="Proteomes" id="UP001583177">
    <property type="component" value="Unassembled WGS sequence"/>
</dbReference>
<evidence type="ECO:0008006" key="4">
    <source>
        <dbReference type="Google" id="ProtNLM"/>
    </source>
</evidence>
<keyword evidence="1" id="KW-1133">Transmembrane helix</keyword>
<feature type="transmembrane region" description="Helical" evidence="1">
    <location>
        <begin position="12"/>
        <end position="35"/>
    </location>
</feature>
<sequence>MGVIRVPEEMYVPVVCIVWGATAVFIALVVATLVIKDLTVWRGKILPKLPASFNDNATLRRTITALIIIVPAITWPVWIALGLPLIIIGWAVAHILECVDTRRERGNAPDLELGTVNTPNGASREAANESGDQLLAQTVPRSLSLRQPTHPTTMALVVENTRFCVFRTTEISCGLNSQHAVTNLAWVAKVYDDGSLERLSETVWEFWLEFCGVGWVCLR</sequence>
<evidence type="ECO:0000313" key="2">
    <source>
        <dbReference type="EMBL" id="KAL1858108.1"/>
    </source>
</evidence>
<keyword evidence="3" id="KW-1185">Reference proteome</keyword>
<protein>
    <recommendedName>
        <fullName evidence="4">Transmembrane protein</fullName>
    </recommendedName>
</protein>
<gene>
    <name evidence="2" type="ORF">Daus18300_010109</name>
</gene>
<evidence type="ECO:0000313" key="3">
    <source>
        <dbReference type="Proteomes" id="UP001583177"/>
    </source>
</evidence>
<comment type="caution">
    <text evidence="2">The sequence shown here is derived from an EMBL/GenBank/DDBJ whole genome shotgun (WGS) entry which is preliminary data.</text>
</comment>
<keyword evidence="1" id="KW-0472">Membrane</keyword>
<evidence type="ECO:0000256" key="1">
    <source>
        <dbReference type="SAM" id="Phobius"/>
    </source>
</evidence>
<dbReference type="EMBL" id="JAWRVE010000108">
    <property type="protein sequence ID" value="KAL1858108.1"/>
    <property type="molecule type" value="Genomic_DNA"/>
</dbReference>
<reference evidence="2 3" key="1">
    <citation type="journal article" date="2024" name="IMA Fungus">
        <title>IMA Genome - F19 : A genome assembly and annotation guide to empower mycologists, including annotated draft genome sequences of Ceratocystis pirilliformis, Diaporthe australafricana, Fusarium ophioides, Paecilomyces lecythidis, and Sporothrix stenoceras.</title>
        <authorList>
            <person name="Aylward J."/>
            <person name="Wilson A.M."/>
            <person name="Visagie C.M."/>
            <person name="Spraker J."/>
            <person name="Barnes I."/>
            <person name="Buitendag C."/>
            <person name="Ceriani C."/>
            <person name="Del Mar Angel L."/>
            <person name="du Plessis D."/>
            <person name="Fuchs T."/>
            <person name="Gasser K."/>
            <person name="Kramer D."/>
            <person name="Li W."/>
            <person name="Munsamy K."/>
            <person name="Piso A."/>
            <person name="Price J.L."/>
            <person name="Sonnekus B."/>
            <person name="Thomas C."/>
            <person name="van der Nest A."/>
            <person name="van Dijk A."/>
            <person name="van Heerden A."/>
            <person name="van Vuuren N."/>
            <person name="Yilmaz N."/>
            <person name="Duong T.A."/>
            <person name="van der Merwe N.A."/>
            <person name="Wingfield M.J."/>
            <person name="Wingfield B.D."/>
        </authorList>
    </citation>
    <scope>NUCLEOTIDE SEQUENCE [LARGE SCALE GENOMIC DNA]</scope>
    <source>
        <strain evidence="2 3">CMW 18300</strain>
    </source>
</reference>
<accession>A0ABR3WBK6</accession>
<feature type="transmembrane region" description="Helical" evidence="1">
    <location>
        <begin position="66"/>
        <end position="93"/>
    </location>
</feature>